<feature type="transmembrane region" description="Helical" evidence="1">
    <location>
        <begin position="21"/>
        <end position="41"/>
    </location>
</feature>
<dbReference type="AlphaFoldDB" id="A0A7J7MCD1"/>
<keyword evidence="1" id="KW-1133">Transmembrane helix</keyword>
<organism evidence="3 4">
    <name type="scientific">Kingdonia uniflora</name>
    <dbReference type="NCBI Taxonomy" id="39325"/>
    <lineage>
        <taxon>Eukaryota</taxon>
        <taxon>Viridiplantae</taxon>
        <taxon>Streptophyta</taxon>
        <taxon>Embryophyta</taxon>
        <taxon>Tracheophyta</taxon>
        <taxon>Spermatophyta</taxon>
        <taxon>Magnoliopsida</taxon>
        <taxon>Ranunculales</taxon>
        <taxon>Circaeasteraceae</taxon>
        <taxon>Kingdonia</taxon>
    </lineage>
</organism>
<feature type="domain" description="F-box" evidence="2">
    <location>
        <begin position="13"/>
        <end position="53"/>
    </location>
</feature>
<keyword evidence="1" id="KW-0472">Membrane</keyword>
<dbReference type="EMBL" id="JACGCM010001620">
    <property type="protein sequence ID" value="KAF6152555.1"/>
    <property type="molecule type" value="Genomic_DNA"/>
</dbReference>
<sequence>NWNIMANNECPYLPKDIITKILMRVPIEAVIAFKLVCVLWFKLISDPSFLKEHLLRNSKPNIMILKIQLPKHSKNIEYEHFSVNFDQKEDVSTQRYKVVGISFIYNRYFVLTLGNRGQGDMVWRQVNGPLLPSLNVTSGKFVFAYGNMHWLCDGLRISSLDVAKEDLWVMQGPPCKQNHWLCCLSEANGSLYITCPSISQDQLQIWHLSDRSSGIWVKERLPQQLSQFENSHGASESIFYL</sequence>
<dbReference type="OrthoDB" id="1751495at2759"/>
<dbReference type="PANTHER" id="PTHR31111">
    <property type="entry name" value="BNAA05G37150D PROTEIN-RELATED"/>
    <property type="match status" value="1"/>
</dbReference>
<comment type="caution">
    <text evidence="3">The sequence shown here is derived from an EMBL/GenBank/DDBJ whole genome shotgun (WGS) entry which is preliminary data.</text>
</comment>
<evidence type="ECO:0000313" key="3">
    <source>
        <dbReference type="EMBL" id="KAF6152555.1"/>
    </source>
</evidence>
<dbReference type="SMART" id="SM00256">
    <property type="entry name" value="FBOX"/>
    <property type="match status" value="1"/>
</dbReference>
<dbReference type="PANTHER" id="PTHR31111:SF138">
    <property type="entry name" value="F-BOX ASSOCIATED DOMAIN-CONTAINING PROTEIN"/>
    <property type="match status" value="1"/>
</dbReference>
<keyword evidence="1" id="KW-0812">Transmembrane</keyword>
<feature type="non-terminal residue" evidence="3">
    <location>
        <position position="1"/>
    </location>
</feature>
<evidence type="ECO:0000313" key="4">
    <source>
        <dbReference type="Proteomes" id="UP000541444"/>
    </source>
</evidence>
<dbReference type="Pfam" id="PF00646">
    <property type="entry name" value="F-box"/>
    <property type="match status" value="1"/>
</dbReference>
<reference evidence="3 4" key="1">
    <citation type="journal article" date="2020" name="IScience">
        <title>Genome Sequencing of the Endangered Kingdonia uniflora (Circaeasteraceae, Ranunculales) Reveals Potential Mechanisms of Evolutionary Specialization.</title>
        <authorList>
            <person name="Sun Y."/>
            <person name="Deng T."/>
            <person name="Zhang A."/>
            <person name="Moore M.J."/>
            <person name="Landis J.B."/>
            <person name="Lin N."/>
            <person name="Zhang H."/>
            <person name="Zhang X."/>
            <person name="Huang J."/>
            <person name="Zhang X."/>
            <person name="Sun H."/>
            <person name="Wang H."/>
        </authorList>
    </citation>
    <scope>NUCLEOTIDE SEQUENCE [LARGE SCALE GENOMIC DNA]</scope>
    <source>
        <strain evidence="3">TB1705</strain>
        <tissue evidence="3">Leaf</tissue>
    </source>
</reference>
<proteinExistence type="predicted"/>
<dbReference type="Gene3D" id="1.20.1280.50">
    <property type="match status" value="1"/>
</dbReference>
<dbReference type="SUPFAM" id="SSF81383">
    <property type="entry name" value="F-box domain"/>
    <property type="match status" value="1"/>
</dbReference>
<evidence type="ECO:0000256" key="1">
    <source>
        <dbReference type="SAM" id="Phobius"/>
    </source>
</evidence>
<evidence type="ECO:0000259" key="2">
    <source>
        <dbReference type="SMART" id="SM00256"/>
    </source>
</evidence>
<gene>
    <name evidence="3" type="ORF">GIB67_013002</name>
</gene>
<dbReference type="InterPro" id="IPR036047">
    <property type="entry name" value="F-box-like_dom_sf"/>
</dbReference>
<protein>
    <recommendedName>
        <fullName evidence="2">F-box domain-containing protein</fullName>
    </recommendedName>
</protein>
<dbReference type="Proteomes" id="UP000541444">
    <property type="component" value="Unassembled WGS sequence"/>
</dbReference>
<accession>A0A7J7MCD1</accession>
<name>A0A7J7MCD1_9MAGN</name>
<dbReference type="InterPro" id="IPR001810">
    <property type="entry name" value="F-box_dom"/>
</dbReference>
<keyword evidence="4" id="KW-1185">Reference proteome</keyword>